<comment type="subcellular location">
    <subcellularLocation>
        <location evidence="1">Membrane</location>
        <topology evidence="1">Peripheral membrane protein</topology>
    </subcellularLocation>
</comment>
<dbReference type="OMA" id="GISDQFQ"/>
<accession>F0YKD1</accession>
<dbReference type="InterPro" id="IPR003593">
    <property type="entry name" value="AAA+_ATPase"/>
</dbReference>
<evidence type="ECO:0000256" key="6">
    <source>
        <dbReference type="ARBA" id="ARBA00023170"/>
    </source>
</evidence>
<dbReference type="Proteomes" id="UP000002729">
    <property type="component" value="Unassembled WGS sequence"/>
</dbReference>
<dbReference type="InParanoid" id="F0YKD1"/>
<feature type="domain" description="SRP54-type proteins GTP-binding" evidence="8">
    <location>
        <begin position="326"/>
        <end position="339"/>
    </location>
</feature>
<dbReference type="Pfam" id="PF02881">
    <property type="entry name" value="SRP54_N"/>
    <property type="match status" value="1"/>
</dbReference>
<gene>
    <name evidence="9" type="ORF">AURANDRAFT_32555</name>
</gene>
<feature type="compositionally biased region" description="Basic residues" evidence="7">
    <location>
        <begin position="404"/>
        <end position="418"/>
    </location>
</feature>
<evidence type="ECO:0000313" key="10">
    <source>
        <dbReference type="Proteomes" id="UP000002729"/>
    </source>
</evidence>
<proteinExistence type="inferred from homology"/>
<keyword evidence="4" id="KW-0342">GTP-binding</keyword>
<organism evidence="10">
    <name type="scientific">Aureococcus anophagefferens</name>
    <name type="common">Harmful bloom alga</name>
    <dbReference type="NCBI Taxonomy" id="44056"/>
    <lineage>
        <taxon>Eukaryota</taxon>
        <taxon>Sar</taxon>
        <taxon>Stramenopiles</taxon>
        <taxon>Ochrophyta</taxon>
        <taxon>Pelagophyceae</taxon>
        <taxon>Pelagomonadales</taxon>
        <taxon>Pelagomonadaceae</taxon>
        <taxon>Aureococcus</taxon>
    </lineage>
</organism>
<evidence type="ECO:0000256" key="5">
    <source>
        <dbReference type="ARBA" id="ARBA00023136"/>
    </source>
</evidence>
<dbReference type="GeneID" id="20221160"/>
<dbReference type="AlphaFoldDB" id="F0YKD1"/>
<dbReference type="SMART" id="SM00382">
    <property type="entry name" value="AAA"/>
    <property type="match status" value="1"/>
</dbReference>
<feature type="compositionally biased region" description="Low complexity" evidence="7">
    <location>
        <begin position="386"/>
        <end position="403"/>
    </location>
</feature>
<dbReference type="GO" id="GO:0005737">
    <property type="term" value="C:cytoplasm"/>
    <property type="evidence" value="ECO:0007669"/>
    <property type="project" value="UniProtKB-ARBA"/>
</dbReference>
<name>F0YKD1_AURAN</name>
<keyword evidence="5" id="KW-0472">Membrane</keyword>
<evidence type="ECO:0000259" key="8">
    <source>
        <dbReference type="PROSITE" id="PS00300"/>
    </source>
</evidence>
<keyword evidence="10" id="KW-1185">Reference proteome</keyword>
<dbReference type="SMART" id="SM00962">
    <property type="entry name" value="SRP54"/>
    <property type="match status" value="1"/>
</dbReference>
<evidence type="ECO:0000256" key="3">
    <source>
        <dbReference type="ARBA" id="ARBA00022741"/>
    </source>
</evidence>
<keyword evidence="3" id="KW-0547">Nucleotide-binding</keyword>
<dbReference type="InterPro" id="IPR042101">
    <property type="entry name" value="SRP54_N_sf"/>
</dbReference>
<evidence type="ECO:0000256" key="2">
    <source>
        <dbReference type="ARBA" id="ARBA00008531"/>
    </source>
</evidence>
<dbReference type="Gene3D" id="3.40.50.300">
    <property type="entry name" value="P-loop containing nucleotide triphosphate hydrolases"/>
    <property type="match status" value="1"/>
</dbReference>
<evidence type="ECO:0000256" key="4">
    <source>
        <dbReference type="ARBA" id="ARBA00023134"/>
    </source>
</evidence>
<dbReference type="PROSITE" id="PS00300">
    <property type="entry name" value="SRP54"/>
    <property type="match status" value="1"/>
</dbReference>
<dbReference type="InterPro" id="IPR027417">
    <property type="entry name" value="P-loop_NTPase"/>
</dbReference>
<comment type="similarity">
    <text evidence="2">Belongs to the GTP-binding SRP family.</text>
</comment>
<dbReference type="Gene3D" id="1.20.120.140">
    <property type="entry name" value="Signal recognition particle SRP54, nucleotide-binding domain"/>
    <property type="match status" value="1"/>
</dbReference>
<keyword evidence="6" id="KW-0675">Receptor</keyword>
<evidence type="ECO:0000313" key="9">
    <source>
        <dbReference type="EMBL" id="EGB04473.1"/>
    </source>
</evidence>
<dbReference type="GO" id="GO:0003924">
    <property type="term" value="F:GTPase activity"/>
    <property type="evidence" value="ECO:0007669"/>
    <property type="project" value="TreeGrafter"/>
</dbReference>
<sequence length="418" mass="43554">MVFDFFQKASDDFGSFLEQKAKDDALALAKFTAGLEKSRDQFGKDLKAIFGGAAGANLDDTVDALEDALLSADIGAATTTTILEDVRAVAEARGEYAEADVTAILRGRMAETLTKAGDGALRKAPAGPTVILVIGANGMGKTTTIGKLARRLRVEGGQRVLLAACDTFRAAAVGQLDEWAKRAAVDIVVPDAGVESPSAACYKALDVALGVAAVDESFRHSDLADDDVDAPAGPYDVLIVDTSGRLSNNAALNEELKKIRRTIDKRAPGAPHDTLLVVDAAVGRNAVDMARAWQADVGVSGLAVTKLDGTARAGFVVSVVEDLGIPVKLVGVGEALDDLRDFDVDAFLDSLLDVDARSVDDLKQRFAALSSERAARAAAPPPPPTIAVDAAPRAPRAAAGGAAKAKKSKKKKKKAKNR</sequence>
<evidence type="ECO:0000256" key="7">
    <source>
        <dbReference type="SAM" id="MobiDB-lite"/>
    </source>
</evidence>
<dbReference type="PANTHER" id="PTHR43134:SF7">
    <property type="entry name" value="CELL DIVISION PROTEIN FTSY HOMOLOG, CHLOROPLASTIC"/>
    <property type="match status" value="1"/>
</dbReference>
<dbReference type="SUPFAM" id="SSF47364">
    <property type="entry name" value="Domain of the SRP/SRP receptor G-proteins"/>
    <property type="match status" value="1"/>
</dbReference>
<feature type="region of interest" description="Disordered" evidence="7">
    <location>
        <begin position="372"/>
        <end position="418"/>
    </location>
</feature>
<dbReference type="GO" id="GO:0005525">
    <property type="term" value="F:GTP binding"/>
    <property type="evidence" value="ECO:0007669"/>
    <property type="project" value="UniProtKB-KW"/>
</dbReference>
<dbReference type="PANTHER" id="PTHR43134">
    <property type="entry name" value="SIGNAL RECOGNITION PARTICLE RECEPTOR SUBUNIT ALPHA"/>
    <property type="match status" value="1"/>
</dbReference>
<protein>
    <recommendedName>
        <fullName evidence="8">SRP54-type proteins GTP-binding domain-containing protein</fullName>
    </recommendedName>
</protein>
<dbReference type="eggNOG" id="KOG0780">
    <property type="taxonomic scope" value="Eukaryota"/>
</dbReference>
<dbReference type="GO" id="GO:0005047">
    <property type="term" value="F:signal recognition particle binding"/>
    <property type="evidence" value="ECO:0007669"/>
    <property type="project" value="TreeGrafter"/>
</dbReference>
<dbReference type="Pfam" id="PF00448">
    <property type="entry name" value="SRP54"/>
    <property type="match status" value="2"/>
</dbReference>
<dbReference type="SMART" id="SM00963">
    <property type="entry name" value="SRP54_N"/>
    <property type="match status" value="1"/>
</dbReference>
<dbReference type="SUPFAM" id="SSF52540">
    <property type="entry name" value="P-loop containing nucleoside triphosphate hydrolases"/>
    <property type="match status" value="1"/>
</dbReference>
<dbReference type="KEGG" id="aaf:AURANDRAFT_32555"/>
<dbReference type="InterPro" id="IPR036225">
    <property type="entry name" value="SRP/SRP_N"/>
</dbReference>
<dbReference type="InterPro" id="IPR013822">
    <property type="entry name" value="Signal_recog_particl_SRP54_hlx"/>
</dbReference>
<dbReference type="GO" id="GO:0006614">
    <property type="term" value="P:SRP-dependent cotranslational protein targeting to membrane"/>
    <property type="evidence" value="ECO:0007669"/>
    <property type="project" value="InterPro"/>
</dbReference>
<dbReference type="RefSeq" id="XP_009040860.1">
    <property type="nucleotide sequence ID" value="XM_009042612.1"/>
</dbReference>
<dbReference type="InterPro" id="IPR000897">
    <property type="entry name" value="SRP54_GTPase_dom"/>
</dbReference>
<evidence type="ECO:0000256" key="1">
    <source>
        <dbReference type="ARBA" id="ARBA00004170"/>
    </source>
</evidence>
<reference evidence="9 10" key="1">
    <citation type="journal article" date="2011" name="Proc. Natl. Acad. Sci. U.S.A.">
        <title>Niche of harmful alga Aureococcus anophagefferens revealed through ecogenomics.</title>
        <authorList>
            <person name="Gobler C.J."/>
            <person name="Berry D.L."/>
            <person name="Dyhrman S.T."/>
            <person name="Wilhelm S.W."/>
            <person name="Salamov A."/>
            <person name="Lobanov A.V."/>
            <person name="Zhang Y."/>
            <person name="Collier J.L."/>
            <person name="Wurch L.L."/>
            <person name="Kustka A.B."/>
            <person name="Dill B.D."/>
            <person name="Shah M."/>
            <person name="VerBerkmoes N.C."/>
            <person name="Kuo A."/>
            <person name="Terry A."/>
            <person name="Pangilinan J."/>
            <person name="Lindquist E.A."/>
            <person name="Lucas S."/>
            <person name="Paulsen I.T."/>
            <person name="Hattenrath-Lehmann T.K."/>
            <person name="Talmage S.C."/>
            <person name="Walker E.A."/>
            <person name="Koch F."/>
            <person name="Burson A.M."/>
            <person name="Marcoval M.A."/>
            <person name="Tang Y.Z."/>
            <person name="Lecleir G.R."/>
            <person name="Coyne K.J."/>
            <person name="Berg G.M."/>
            <person name="Bertrand E.M."/>
            <person name="Saito M.A."/>
            <person name="Gladyshev V.N."/>
            <person name="Grigoriev I.V."/>
        </authorList>
    </citation>
    <scope>NUCLEOTIDE SEQUENCE [LARGE SCALE GENOMIC DNA]</scope>
    <source>
        <strain evidence="10">CCMP 1984</strain>
    </source>
</reference>
<dbReference type="OrthoDB" id="1727884at2759"/>
<dbReference type="EMBL" id="GL833151">
    <property type="protein sequence ID" value="EGB04473.1"/>
    <property type="molecule type" value="Genomic_DNA"/>
</dbReference>
<dbReference type="GO" id="GO:0016020">
    <property type="term" value="C:membrane"/>
    <property type="evidence" value="ECO:0007669"/>
    <property type="project" value="UniProtKB-SubCell"/>
</dbReference>